<evidence type="ECO:0000256" key="5">
    <source>
        <dbReference type="ARBA" id="ARBA00022833"/>
    </source>
</evidence>
<dbReference type="Gene3D" id="1.10.1370.10">
    <property type="entry name" value="Neurolysin, domain 3"/>
    <property type="match status" value="1"/>
</dbReference>
<name>A0A5Q0BCU2_9GAMM</name>
<dbReference type="InterPro" id="IPR024077">
    <property type="entry name" value="Neurolysin/TOP_dom2"/>
</dbReference>
<dbReference type="GO" id="GO:0005829">
    <property type="term" value="C:cytosol"/>
    <property type="evidence" value="ECO:0007669"/>
    <property type="project" value="UniProtKB-ARBA"/>
</dbReference>
<keyword evidence="5 9" id="KW-0862">Zinc</keyword>
<evidence type="ECO:0000256" key="3">
    <source>
        <dbReference type="ARBA" id="ARBA00022723"/>
    </source>
</evidence>
<dbReference type="GO" id="GO:0006508">
    <property type="term" value="P:proteolysis"/>
    <property type="evidence" value="ECO:0007669"/>
    <property type="project" value="UniProtKB-KW"/>
</dbReference>
<dbReference type="InterPro" id="IPR001567">
    <property type="entry name" value="Pept_M3A_M3B_dom"/>
</dbReference>
<dbReference type="GO" id="GO:0006518">
    <property type="term" value="P:peptide metabolic process"/>
    <property type="evidence" value="ECO:0007669"/>
    <property type="project" value="TreeGrafter"/>
</dbReference>
<dbReference type="InterPro" id="IPR045090">
    <property type="entry name" value="Pept_M3A_M3B"/>
</dbReference>
<keyword evidence="6 9" id="KW-0482">Metalloprotease</keyword>
<accession>A0A5Q0BCU2</accession>
<dbReference type="EC" id="3.4.24.70" evidence="8"/>
<evidence type="ECO:0000256" key="4">
    <source>
        <dbReference type="ARBA" id="ARBA00022801"/>
    </source>
</evidence>
<dbReference type="FunCoup" id="A0A5Q0BCU2">
    <property type="interactions" value="466"/>
</dbReference>
<dbReference type="Gene3D" id="1.10.1370.40">
    <property type="match status" value="1"/>
</dbReference>
<evidence type="ECO:0000256" key="8">
    <source>
        <dbReference type="ARBA" id="ARBA00026100"/>
    </source>
</evidence>
<evidence type="ECO:0000256" key="1">
    <source>
        <dbReference type="ARBA" id="ARBA00006040"/>
    </source>
</evidence>
<evidence type="ECO:0000259" key="11">
    <source>
        <dbReference type="Pfam" id="PF19310"/>
    </source>
</evidence>
<dbReference type="RefSeq" id="WP_153247614.1">
    <property type="nucleotide sequence ID" value="NZ_CP135727.1"/>
</dbReference>
<organism evidence="12 13">
    <name type="scientific">Candidatus Methylospira mobilis</name>
    <dbReference type="NCBI Taxonomy" id="1808979"/>
    <lineage>
        <taxon>Bacteria</taxon>
        <taxon>Pseudomonadati</taxon>
        <taxon>Pseudomonadota</taxon>
        <taxon>Gammaproteobacteria</taxon>
        <taxon>Methylococcales</taxon>
        <taxon>Methylococcaceae</taxon>
        <taxon>Candidatus Methylospira</taxon>
    </lineage>
</organism>
<evidence type="ECO:0000256" key="2">
    <source>
        <dbReference type="ARBA" id="ARBA00022670"/>
    </source>
</evidence>
<dbReference type="EMBL" id="CP044205">
    <property type="protein sequence ID" value="QFY41630.1"/>
    <property type="molecule type" value="Genomic_DNA"/>
</dbReference>
<dbReference type="AlphaFoldDB" id="A0A5Q0BCU2"/>
<dbReference type="InParanoid" id="A0A5Q0BCU2"/>
<dbReference type="CDD" id="cd06456">
    <property type="entry name" value="M3A_DCP"/>
    <property type="match status" value="1"/>
</dbReference>
<comment type="cofactor">
    <cofactor evidence="9">
        <name>Zn(2+)</name>
        <dbReference type="ChEBI" id="CHEBI:29105"/>
    </cofactor>
    <text evidence="9">Binds 1 zinc ion.</text>
</comment>
<feature type="domain" description="Oligopeptidase A N-terminal" evidence="11">
    <location>
        <begin position="36"/>
        <end position="155"/>
    </location>
</feature>
<keyword evidence="13" id="KW-1185">Reference proteome</keyword>
<dbReference type="InterPro" id="IPR034005">
    <property type="entry name" value="M3A_DCP"/>
</dbReference>
<dbReference type="OrthoDB" id="9773538at2"/>
<dbReference type="Pfam" id="PF19310">
    <property type="entry name" value="TOP_N"/>
    <property type="match status" value="1"/>
</dbReference>
<keyword evidence="3 9" id="KW-0479">Metal-binding</keyword>
<dbReference type="GO" id="GO:0004222">
    <property type="term" value="F:metalloendopeptidase activity"/>
    <property type="evidence" value="ECO:0007669"/>
    <property type="project" value="UniProtKB-EC"/>
</dbReference>
<evidence type="ECO:0000313" key="12">
    <source>
        <dbReference type="EMBL" id="QFY41630.1"/>
    </source>
</evidence>
<dbReference type="Pfam" id="PF01432">
    <property type="entry name" value="Peptidase_M3"/>
    <property type="match status" value="1"/>
</dbReference>
<evidence type="ECO:0000313" key="13">
    <source>
        <dbReference type="Proteomes" id="UP000325755"/>
    </source>
</evidence>
<dbReference type="InterPro" id="IPR024079">
    <property type="entry name" value="MetalloPept_cat_dom_sf"/>
</dbReference>
<keyword evidence="4 9" id="KW-0378">Hydrolase</keyword>
<feature type="domain" description="Peptidase M3A/M3B catalytic" evidence="10">
    <location>
        <begin position="228"/>
        <end position="682"/>
    </location>
</feature>
<comment type="catalytic activity">
    <reaction evidence="7">
        <text>Hydrolysis of oligopeptides, with broad specificity. Gly or Ala commonly occur as P1 or P1' residues, but more distant residues are also important, as is shown by the fact that Z-Gly-Pro-Gly-|-Gly-Pro-Ala is cleaved, but not Z-(Gly)(5).</text>
        <dbReference type="EC" id="3.4.24.70"/>
    </reaction>
</comment>
<dbReference type="GO" id="GO:0046872">
    <property type="term" value="F:metal ion binding"/>
    <property type="evidence" value="ECO:0007669"/>
    <property type="project" value="UniProtKB-UniRule"/>
</dbReference>
<sequence length="685" mass="78138">MINKGHNVTTRINLNDLPKFSSLKPDNVVSELELLLSDNRAGIEALLASAQEWSWKTLIEPLDELDDRINKFWSPVGHLNAVVNNDALREAYNTCLPKLSEYGTELGQNEKLFQAYRELADSAGFADLDEAQKQVISHALRDFQLSGIALPADKKARYKEIAQELSRLCSQFQDNVLDATQGWTKHIEDEALLSGIPETARTLARQEAEQRQLSGWMFTLEFPSYYAVMTYADDRELRREFYTAYATRASDQGPNAGQWDNSPIMERILALRHEEAQLLGYDNYAALSLATKMADTPQDVVDFLLDLSRRSLPVARRDLDDLRNFASEQHGVATLESWDIGYYSEKLQLHAFSLSDEELKPYFPVTRVVPGMFDVVRRLYGLEIKPREDVDVWHPDVRFYEILDAAGKLRGAFYLDLYARAKKRGGAWMDDCLVRRKLDGYVQPPVAYLVCNFTPPAGSDPALLRHEEVLTLFHEFGHGLHHMLTRVDYLGVSGIRGVEWDAVELPSQFMENFCWEREALALISGHYQTGESLPDSLFQKMIAARNFQSGMQMARQIEFSLFDLRIHQQYDPALGGRIYDILAEVREQTAVLRPPAFNRFPHSFSHIFSGGYAAGYYSYKWAEVLSSDAFSLFEERGVFDPETGREFMEKILERGGSRKAMELFKDFRGREPEIDALLRHSGIAA</sequence>
<dbReference type="Gene3D" id="3.40.390.10">
    <property type="entry name" value="Collagenase (Catalytic Domain)"/>
    <property type="match status" value="1"/>
</dbReference>
<dbReference type="Proteomes" id="UP000325755">
    <property type="component" value="Chromosome"/>
</dbReference>
<dbReference type="KEGG" id="mmob:F6R98_02485"/>
<dbReference type="NCBIfam" id="NF008159">
    <property type="entry name" value="PRK10911.1"/>
    <property type="match status" value="1"/>
</dbReference>
<dbReference type="PANTHER" id="PTHR11804:SF84">
    <property type="entry name" value="SACCHAROLYSIN"/>
    <property type="match status" value="1"/>
</dbReference>
<evidence type="ECO:0000256" key="9">
    <source>
        <dbReference type="RuleBase" id="RU003435"/>
    </source>
</evidence>
<comment type="similarity">
    <text evidence="1 9">Belongs to the peptidase M3 family.</text>
</comment>
<dbReference type="PANTHER" id="PTHR11804">
    <property type="entry name" value="PROTEASE M3 THIMET OLIGOPEPTIDASE-RELATED"/>
    <property type="match status" value="1"/>
</dbReference>
<dbReference type="SUPFAM" id="SSF55486">
    <property type="entry name" value="Metalloproteases ('zincins'), catalytic domain"/>
    <property type="match status" value="1"/>
</dbReference>
<evidence type="ECO:0000256" key="6">
    <source>
        <dbReference type="ARBA" id="ARBA00023049"/>
    </source>
</evidence>
<proteinExistence type="inferred from homology"/>
<dbReference type="InterPro" id="IPR045666">
    <property type="entry name" value="OpdA_N"/>
</dbReference>
<evidence type="ECO:0000256" key="7">
    <source>
        <dbReference type="ARBA" id="ARBA00024603"/>
    </source>
</evidence>
<protein>
    <recommendedName>
        <fullName evidence="8">oligopeptidase A</fullName>
        <ecNumber evidence="8">3.4.24.70</ecNumber>
    </recommendedName>
</protein>
<keyword evidence="2 9" id="KW-0645">Protease</keyword>
<evidence type="ECO:0000259" key="10">
    <source>
        <dbReference type="Pfam" id="PF01432"/>
    </source>
</evidence>
<reference evidence="12 13" key="1">
    <citation type="submission" date="2019-09" db="EMBL/GenBank/DDBJ databases">
        <title>Ecophysiology of the spiral-shaped methanotroph Methylospira mobilis as revealed by the complete genome sequence.</title>
        <authorList>
            <person name="Oshkin I.Y."/>
            <person name="Dedysh S.N."/>
            <person name="Miroshnikov K."/>
            <person name="Danilova O.V."/>
            <person name="Hakobyan A."/>
            <person name="Liesack W."/>
        </authorList>
    </citation>
    <scope>NUCLEOTIDE SEQUENCE [LARGE SCALE GENOMIC DNA]</scope>
    <source>
        <strain evidence="12 13">Shm1</strain>
    </source>
</reference>
<dbReference type="FunFam" id="3.40.390.10:FF:000009">
    <property type="entry name" value="Oligopeptidase A"/>
    <property type="match status" value="1"/>
</dbReference>
<gene>
    <name evidence="12" type="primary">prlC</name>
    <name evidence="12" type="ORF">F6R98_02485</name>
</gene>